<evidence type="ECO:0000313" key="2">
    <source>
        <dbReference type="Proteomes" id="UP000194606"/>
    </source>
</evidence>
<protein>
    <submittedName>
        <fullName evidence="1">Uncharacterized protein</fullName>
    </submittedName>
</protein>
<reference evidence="1 2" key="1">
    <citation type="submission" date="2017-02" db="EMBL/GenBank/DDBJ databases">
        <authorList>
            <person name="Peterson S.W."/>
        </authorList>
    </citation>
    <scope>NUCLEOTIDE SEQUENCE [LARGE SCALE GENOMIC DNA]</scope>
    <source>
        <strain evidence="1">159469</strain>
    </source>
</reference>
<organism evidence="1 2">
    <name type="scientific">Lactococcus petauri</name>
    <dbReference type="NCBI Taxonomy" id="1940789"/>
    <lineage>
        <taxon>Bacteria</taxon>
        <taxon>Bacillati</taxon>
        <taxon>Bacillota</taxon>
        <taxon>Bacilli</taxon>
        <taxon>Lactobacillales</taxon>
        <taxon>Streptococcaceae</taxon>
        <taxon>Lactococcus</taxon>
    </lineage>
</organism>
<evidence type="ECO:0000313" key="1">
    <source>
        <dbReference type="EMBL" id="OUK03857.1"/>
    </source>
</evidence>
<dbReference type="RefSeq" id="WP_086583112.1">
    <property type="nucleotide sequence ID" value="NZ_MUIZ01000006.1"/>
</dbReference>
<gene>
    <name evidence="1" type="ORF">BZZ03_09400</name>
</gene>
<sequence>MKEKYKVKICNIVNGKISKSIPEEFESSFFRTEIESYGWKQGDSAWSTPHDFFLWIKETSEEDGFETLSMAEILGTMNLTELILENHQLLADIKQEDNWLEAAVNISVTAYKEK</sequence>
<comment type="caution">
    <text evidence="1">The sequence shown here is derived from an EMBL/GenBank/DDBJ whole genome shotgun (WGS) entry which is preliminary data.</text>
</comment>
<name>A0A252CB98_9LACT</name>
<dbReference type="AlphaFoldDB" id="A0A252CB98"/>
<dbReference type="EMBL" id="MUIZ01000006">
    <property type="protein sequence ID" value="OUK03857.1"/>
    <property type="molecule type" value="Genomic_DNA"/>
</dbReference>
<proteinExistence type="predicted"/>
<accession>A0A252CB98</accession>
<dbReference type="Proteomes" id="UP000194606">
    <property type="component" value="Unassembled WGS sequence"/>
</dbReference>